<evidence type="ECO:0000256" key="1">
    <source>
        <dbReference type="SAM" id="MobiDB-lite"/>
    </source>
</evidence>
<feature type="region of interest" description="Disordered" evidence="1">
    <location>
        <begin position="358"/>
        <end position="432"/>
    </location>
</feature>
<proteinExistence type="predicted"/>
<feature type="compositionally biased region" description="Pro residues" evidence="1">
    <location>
        <begin position="92"/>
        <end position="104"/>
    </location>
</feature>
<dbReference type="OrthoDB" id="5375279at2759"/>
<protein>
    <submittedName>
        <fullName evidence="3">Uncharacterized protein</fullName>
    </submittedName>
</protein>
<organism evidence="3 4">
    <name type="scientific">Orbilia oligospora</name>
    <name type="common">Nematode-trapping fungus</name>
    <name type="synonym">Arthrobotrys oligospora</name>
    <dbReference type="NCBI Taxonomy" id="2813651"/>
    <lineage>
        <taxon>Eukaryota</taxon>
        <taxon>Fungi</taxon>
        <taxon>Dikarya</taxon>
        <taxon>Ascomycota</taxon>
        <taxon>Pezizomycotina</taxon>
        <taxon>Orbiliomycetes</taxon>
        <taxon>Orbiliales</taxon>
        <taxon>Orbiliaceae</taxon>
        <taxon>Orbilia</taxon>
    </lineage>
</organism>
<feature type="region of interest" description="Disordered" evidence="1">
    <location>
        <begin position="72"/>
        <end position="146"/>
    </location>
</feature>
<evidence type="ECO:0000313" key="4">
    <source>
        <dbReference type="Proteomes" id="UP000474640"/>
    </source>
</evidence>
<feature type="signal peptide" evidence="2">
    <location>
        <begin position="1"/>
        <end position="22"/>
    </location>
</feature>
<feature type="compositionally biased region" description="Low complexity" evidence="1">
    <location>
        <begin position="358"/>
        <end position="374"/>
    </location>
</feature>
<dbReference type="AlphaFoldDB" id="A0A7C8VGE4"/>
<evidence type="ECO:0000313" key="3">
    <source>
        <dbReference type="EMBL" id="KAF3285959.1"/>
    </source>
</evidence>
<dbReference type="EMBL" id="JAABOJ010000006">
    <property type="protein sequence ID" value="KAF3285959.1"/>
    <property type="molecule type" value="Genomic_DNA"/>
</dbReference>
<accession>A0A7C8VGE4</accession>
<comment type="caution">
    <text evidence="3">The sequence shown here is derived from an EMBL/GenBank/DDBJ whole genome shotgun (WGS) entry which is preliminary data.</text>
</comment>
<sequence>MPGNNRLLIAAVSSLLMSSAFAGAVYPRDLKTGTARFPRYKRQEVALEEGTVVALSDTSPIEETTEEIIESAETTTIIEEPHKDSPGSDVSGPPPGGKVPPPNDSQPAMGEEPLPVPPSGLSDDFAADAPPLMPDESGDPKDDAATAQQIIAESRKELEDDSPEMSQEELGNLATAVELISADLSKREDPATVNVEEQVKSQMGDWDSLSDAEKREAHEKALYNSATQDLQLTAVVGNLVGITEKIVNGDVKTNATEGLVGIKSEDVPANSTVADGSVETGGSSARLRKRSLNKRFVLPGVLRLLGIGVDATIGLGFRSPLASVAVALTTGIGKATNAEPPKPQEKIVFVEREVQRQQPQQEFNQPFPQQPFRQESSHQFERPPIIQHESYQPQATVPGWDNIYRQNQGFGANGGGFTQTRPSWKKSRRRIR</sequence>
<dbReference type="Proteomes" id="UP000474640">
    <property type="component" value="Unassembled WGS sequence"/>
</dbReference>
<evidence type="ECO:0000256" key="2">
    <source>
        <dbReference type="SAM" id="SignalP"/>
    </source>
</evidence>
<feature type="compositionally biased region" description="Basic residues" evidence="1">
    <location>
        <begin position="423"/>
        <end position="432"/>
    </location>
</feature>
<gene>
    <name evidence="3" type="ORF">TWF970_009525</name>
</gene>
<feature type="chain" id="PRO_5028806184" evidence="2">
    <location>
        <begin position="23"/>
        <end position="432"/>
    </location>
</feature>
<keyword evidence="2" id="KW-0732">Signal</keyword>
<reference evidence="3 4" key="1">
    <citation type="submission" date="2020-01" db="EMBL/GenBank/DDBJ databases">
        <authorList>
            <person name="Palmer J.M."/>
        </authorList>
    </citation>
    <scope>NUCLEOTIDE SEQUENCE [LARGE SCALE GENOMIC DNA]</scope>
    <source>
        <strain evidence="3 4">TWF970</strain>
    </source>
</reference>
<name>A0A7C8VGE4_ORBOL</name>